<dbReference type="Pfam" id="PF00439">
    <property type="entry name" value="Bromodomain"/>
    <property type="match status" value="2"/>
</dbReference>
<feature type="domain" description="NET" evidence="6">
    <location>
        <begin position="679"/>
        <end position="761"/>
    </location>
</feature>
<dbReference type="SUPFAM" id="SSF47370">
    <property type="entry name" value="Bromodomain"/>
    <property type="match status" value="2"/>
</dbReference>
<feature type="compositionally biased region" description="Basic and acidic residues" evidence="4">
    <location>
        <begin position="1158"/>
        <end position="1213"/>
    </location>
</feature>
<feature type="compositionally biased region" description="Polar residues" evidence="4">
    <location>
        <begin position="1103"/>
        <end position="1117"/>
    </location>
</feature>
<protein>
    <submittedName>
        <fullName evidence="7">Bromodomain</fullName>
    </submittedName>
</protein>
<feature type="compositionally biased region" description="Basic residues" evidence="4">
    <location>
        <begin position="840"/>
        <end position="850"/>
    </location>
</feature>
<evidence type="ECO:0000313" key="7">
    <source>
        <dbReference type="EMBL" id="BES93396.1"/>
    </source>
</evidence>
<dbReference type="PRINTS" id="PR00503">
    <property type="entry name" value="BROMODOMAIN"/>
</dbReference>
<feature type="compositionally biased region" description="Polar residues" evidence="4">
    <location>
        <begin position="1"/>
        <end position="12"/>
    </location>
</feature>
<feature type="domain" description="Bromo" evidence="5">
    <location>
        <begin position="416"/>
        <end position="488"/>
    </location>
</feature>
<feature type="compositionally biased region" description="Basic and acidic residues" evidence="4">
    <location>
        <begin position="1222"/>
        <end position="1241"/>
    </location>
</feature>
<dbReference type="InterPro" id="IPR031354">
    <property type="entry name" value="BRD4_CDT"/>
</dbReference>
<dbReference type="Pfam" id="PF17105">
    <property type="entry name" value="BRD4_CDT"/>
    <property type="match status" value="1"/>
</dbReference>
<dbReference type="Gene3D" id="1.20.1270.220">
    <property type="match status" value="1"/>
</dbReference>
<feature type="compositionally biased region" description="Low complexity" evidence="4">
    <location>
        <begin position="234"/>
        <end position="276"/>
    </location>
</feature>
<feature type="region of interest" description="Disordered" evidence="4">
    <location>
        <begin position="910"/>
        <end position="945"/>
    </location>
</feature>
<evidence type="ECO:0000256" key="2">
    <source>
        <dbReference type="ARBA" id="ARBA00023117"/>
    </source>
</evidence>
<dbReference type="PROSITE" id="PS50014">
    <property type="entry name" value="BROMODOMAIN_2"/>
    <property type="match status" value="2"/>
</dbReference>
<feature type="compositionally biased region" description="Low complexity" evidence="4">
    <location>
        <begin position="853"/>
        <end position="892"/>
    </location>
</feature>
<feature type="compositionally biased region" description="Gly residues" evidence="4">
    <location>
        <begin position="312"/>
        <end position="321"/>
    </location>
</feature>
<feature type="compositionally biased region" description="Low complexity" evidence="4">
    <location>
        <begin position="806"/>
        <end position="830"/>
    </location>
</feature>
<feature type="compositionally biased region" description="Low complexity" evidence="4">
    <location>
        <begin position="602"/>
        <end position="614"/>
    </location>
</feature>
<dbReference type="CDD" id="cd05498">
    <property type="entry name" value="Bromo_Brdt_II_like"/>
    <property type="match status" value="1"/>
</dbReference>
<dbReference type="CDD" id="cd05497">
    <property type="entry name" value="Bromo_Brdt_I_like"/>
    <property type="match status" value="1"/>
</dbReference>
<dbReference type="InterPro" id="IPR027353">
    <property type="entry name" value="NET_dom"/>
</dbReference>
<evidence type="ECO:0000256" key="3">
    <source>
        <dbReference type="PROSITE-ProRule" id="PRU00035"/>
    </source>
</evidence>
<sequence length="1262" mass="136961">MQQVDTNQHNNTGGMGKSGNDTAGGANAGSAASAQSQGGSTLTPAPSNSGNNNSKEPPPREEPILEPINGTVQPPFIPPPHRPGRVTNQLQYIQKNVLKAVWKHQYSWPLQQPVDANKLNLPDYHKVIRHPMDLGTIKKRLENNYYWCGKECIQDFNTMFNNCYVYNKPGEDVVVMAQTLEKIYVSKLEAMPKEEFELEPPPLKNAKGVKRPTVGRGGATTSTPRGGGTGAGRGRPSAASLAAAVAGTNSSTPATPLAATPTPTTPSIPGSTATPTVLTSHHNSLGSQVTTPASSGYGTPPLDPLATPSVGPGMGVRGGKGPVVPPTTPKLTKKAVKRKADVSNDSPANFDPPYTPTDKAAKLNTRRESARQIKKPVRQAEDGMQMSQVAHEKPREKLSESLKACNEILKELFSKKHFNYAWPFYKPVDAEWLGLHDYHEIIKKPMDLGTVKEKMDNREYKTAAEFAIDVRLVFTNCYKYNPPDHDVVAMGRKLQDVFEMRFAKVPDDTPIAAPQVKEESGSESGSSSGSSSETDDSEDERARKLVVLQEQLKAMQEQMRKLVEESTMKKKKKKKEGSGSGGSATSKKNKSVDNKTNDTAIANPAVPAVPAVDVKPLDSAKAVVPGKNAIMPPAKTPKSKPPGRVPGKTTTNAQSKRPKTNSRTANSKKKNALSTPAFDSEDEDNAKPMSYDEKRQLSLDINKLPGDKLGRVVHIIQSREPSLRDSNPDEIEIDFETLKPSTLRELESYVASCLRKKPHKKVSGKSNKDDTVVEKKQELEKRLQDVTGQLGTGAAAPKKQGKKAGGRSSSSSSSDSDTSSSSLSSSSTDSSDSEGGRAGRPARKKNKKNHQLVTTTNQTTPAPVPTVTMTTAGQIKPNPAIGANGAPANNNKPIATIAPEPAHIKPPVVASHALPPQPARPSATATAAPIGPKRPSITNTTPNNPPVMAPVSTIPPMTLPTSLPSIDTALPVMNIKQEQRQEVVPPVSIPSAIVPNQMIPDLVNIKTDPEPVQPAPVTSMFDPLPESPVKEEKPMLPLPIPHHNESNSMPPMVNPSIILGLPTHHLDLNKNNSQPPPQLQPAANMPLFKPKPSLPPVVEPNVKNASSWSSLGQSPTPTVVPGQPTHPSFKSSMADSFQAFKKQAKENAKKQRQLIEQQELRRHQKEQAERERQRLENEKRREREEEELLEKARKVALEASRTEEIKTASHDDSSSPSQADKAALERDRLRLKEQERRRREAAANQIDMNRQSDLMAEFEETL</sequence>
<feature type="region of interest" description="Disordered" evidence="4">
    <location>
        <begin position="754"/>
        <end position="892"/>
    </location>
</feature>
<feature type="compositionally biased region" description="Basic residues" evidence="4">
    <location>
        <begin position="656"/>
        <end position="671"/>
    </location>
</feature>
<dbReference type="Pfam" id="PF17035">
    <property type="entry name" value="BET"/>
    <property type="match status" value="1"/>
</dbReference>
<feature type="compositionally biased region" description="Basic and acidic residues" evidence="4">
    <location>
        <begin position="359"/>
        <end position="371"/>
    </location>
</feature>
<dbReference type="SMART" id="SM00297">
    <property type="entry name" value="BROMO"/>
    <property type="match status" value="2"/>
</dbReference>
<feature type="region of interest" description="Disordered" evidence="4">
    <location>
        <begin position="509"/>
        <end position="541"/>
    </location>
</feature>
<keyword evidence="2 3" id="KW-0103">Bromodomain</keyword>
<feature type="compositionally biased region" description="Basic and acidic residues" evidence="4">
    <location>
        <begin position="766"/>
        <end position="784"/>
    </location>
</feature>
<feature type="region of interest" description="Disordered" evidence="4">
    <location>
        <begin position="1065"/>
        <end position="1262"/>
    </location>
</feature>
<dbReference type="PANTHER" id="PTHR22880">
    <property type="entry name" value="FALZ-RELATED BROMODOMAIN-CONTAINING PROTEINS"/>
    <property type="match status" value="1"/>
</dbReference>
<feature type="compositionally biased region" description="Basic residues" evidence="4">
    <location>
        <begin position="754"/>
        <end position="763"/>
    </location>
</feature>
<name>A0ABN7AMC8_9HEMI</name>
<dbReference type="Proteomes" id="UP001307889">
    <property type="component" value="Chromosome 4"/>
</dbReference>
<evidence type="ECO:0000313" key="8">
    <source>
        <dbReference type="Proteomes" id="UP001307889"/>
    </source>
</evidence>
<feature type="compositionally biased region" description="Polar residues" evidence="4">
    <location>
        <begin position="42"/>
        <end position="55"/>
    </location>
</feature>
<evidence type="ECO:0000259" key="6">
    <source>
        <dbReference type="PROSITE" id="PS51525"/>
    </source>
</evidence>
<feature type="region of interest" description="Disordered" evidence="4">
    <location>
        <begin position="1"/>
        <end position="85"/>
    </location>
</feature>
<dbReference type="InterPro" id="IPR050935">
    <property type="entry name" value="Bromo_chromatin_reader"/>
</dbReference>
<dbReference type="Gene3D" id="1.20.920.10">
    <property type="entry name" value="Bromodomain-like"/>
    <property type="match status" value="2"/>
</dbReference>
<feature type="compositionally biased region" description="Basic and acidic residues" evidence="4">
    <location>
        <begin position="558"/>
        <end position="568"/>
    </location>
</feature>
<reference evidence="7 8" key="1">
    <citation type="submission" date="2023-09" db="EMBL/GenBank/DDBJ databases">
        <title>Nesidiocoris tenuis whole genome shotgun sequence.</title>
        <authorList>
            <person name="Shibata T."/>
            <person name="Shimoda M."/>
            <person name="Kobayashi T."/>
            <person name="Uehara T."/>
        </authorList>
    </citation>
    <scope>NUCLEOTIDE SEQUENCE [LARGE SCALE GENOMIC DNA]</scope>
    <source>
        <strain evidence="7 8">Japan</strain>
    </source>
</reference>
<feature type="compositionally biased region" description="Low complexity" evidence="4">
    <location>
        <begin position="18"/>
        <end position="41"/>
    </location>
</feature>
<feature type="compositionally biased region" description="Low complexity" evidence="4">
    <location>
        <begin position="522"/>
        <end position="532"/>
    </location>
</feature>
<feature type="region of interest" description="Disordered" evidence="4">
    <location>
        <begin position="196"/>
        <end position="397"/>
    </location>
</feature>
<dbReference type="PROSITE" id="PS51525">
    <property type="entry name" value="NET"/>
    <property type="match status" value="1"/>
</dbReference>
<accession>A0ABN7AMC8</accession>
<feature type="domain" description="Bromo" evidence="5">
    <location>
        <begin position="102"/>
        <end position="174"/>
    </location>
</feature>
<keyword evidence="8" id="KW-1185">Reference proteome</keyword>
<dbReference type="InterPro" id="IPR001487">
    <property type="entry name" value="Bromodomain"/>
</dbReference>
<dbReference type="InterPro" id="IPR043508">
    <property type="entry name" value="Bromo_Brdt_I"/>
</dbReference>
<organism evidence="7 8">
    <name type="scientific">Nesidiocoris tenuis</name>
    <dbReference type="NCBI Taxonomy" id="355587"/>
    <lineage>
        <taxon>Eukaryota</taxon>
        <taxon>Metazoa</taxon>
        <taxon>Ecdysozoa</taxon>
        <taxon>Arthropoda</taxon>
        <taxon>Hexapoda</taxon>
        <taxon>Insecta</taxon>
        <taxon>Pterygota</taxon>
        <taxon>Neoptera</taxon>
        <taxon>Paraneoptera</taxon>
        <taxon>Hemiptera</taxon>
        <taxon>Heteroptera</taxon>
        <taxon>Panheteroptera</taxon>
        <taxon>Cimicomorpha</taxon>
        <taxon>Miridae</taxon>
        <taxon>Dicyphina</taxon>
        <taxon>Nesidiocoris</taxon>
    </lineage>
</organism>
<evidence type="ECO:0000256" key="1">
    <source>
        <dbReference type="ARBA" id="ARBA00022737"/>
    </source>
</evidence>
<dbReference type="InterPro" id="IPR043509">
    <property type="entry name" value="Bromo_Brdt_II"/>
</dbReference>
<feature type="compositionally biased region" description="Polar residues" evidence="4">
    <location>
        <begin position="1125"/>
        <end position="1135"/>
    </location>
</feature>
<dbReference type="PANTHER" id="PTHR22880:SF225">
    <property type="entry name" value="BROMODOMAIN-CONTAINING PROTEIN BET-1-RELATED"/>
    <property type="match status" value="1"/>
</dbReference>
<feature type="region of interest" description="Disordered" evidence="4">
    <location>
        <begin position="557"/>
        <end position="694"/>
    </location>
</feature>
<evidence type="ECO:0000256" key="4">
    <source>
        <dbReference type="SAM" id="MobiDB-lite"/>
    </source>
</evidence>
<dbReference type="InterPro" id="IPR036427">
    <property type="entry name" value="Bromodomain-like_sf"/>
</dbReference>
<dbReference type="InterPro" id="IPR038336">
    <property type="entry name" value="NET_sf"/>
</dbReference>
<feature type="compositionally biased region" description="Polar residues" evidence="4">
    <location>
        <begin position="277"/>
        <end position="297"/>
    </location>
</feature>
<evidence type="ECO:0000259" key="5">
    <source>
        <dbReference type="PROSITE" id="PS50014"/>
    </source>
</evidence>
<proteinExistence type="predicted"/>
<dbReference type="PROSITE" id="PS00633">
    <property type="entry name" value="BROMODOMAIN_1"/>
    <property type="match status" value="1"/>
</dbReference>
<dbReference type="EMBL" id="AP028912">
    <property type="protein sequence ID" value="BES93396.1"/>
    <property type="molecule type" value="Genomic_DNA"/>
</dbReference>
<dbReference type="InterPro" id="IPR018359">
    <property type="entry name" value="Bromodomain_CS"/>
</dbReference>
<keyword evidence="1" id="KW-0677">Repeat</keyword>
<feature type="compositionally biased region" description="Low complexity" evidence="4">
    <location>
        <begin position="920"/>
        <end position="929"/>
    </location>
</feature>
<gene>
    <name evidence="7" type="ORF">NTJ_06205</name>
</gene>